<dbReference type="AlphaFoldDB" id="A0A645GXW1"/>
<dbReference type="EMBL" id="VSSQ01083134">
    <property type="protein sequence ID" value="MPN31568.1"/>
    <property type="molecule type" value="Genomic_DNA"/>
</dbReference>
<comment type="caution">
    <text evidence="2">The sequence shown here is derived from an EMBL/GenBank/DDBJ whole genome shotgun (WGS) entry which is preliminary data.</text>
</comment>
<name>A0A645GXW1_9ZZZZ</name>
<evidence type="ECO:0000313" key="2">
    <source>
        <dbReference type="EMBL" id="MPN31568.1"/>
    </source>
</evidence>
<keyword evidence="1" id="KW-0812">Transmembrane</keyword>
<organism evidence="2">
    <name type="scientific">bioreactor metagenome</name>
    <dbReference type="NCBI Taxonomy" id="1076179"/>
    <lineage>
        <taxon>unclassified sequences</taxon>
        <taxon>metagenomes</taxon>
        <taxon>ecological metagenomes</taxon>
    </lineage>
</organism>
<keyword evidence="1" id="KW-1133">Transmembrane helix</keyword>
<protein>
    <submittedName>
        <fullName evidence="2">Uncharacterized protein</fullName>
    </submittedName>
</protein>
<keyword evidence="1" id="KW-0472">Membrane</keyword>
<evidence type="ECO:0000256" key="1">
    <source>
        <dbReference type="SAM" id="Phobius"/>
    </source>
</evidence>
<accession>A0A645GXW1</accession>
<gene>
    <name evidence="2" type="ORF">SDC9_179042</name>
</gene>
<feature type="transmembrane region" description="Helical" evidence="1">
    <location>
        <begin position="60"/>
        <end position="84"/>
    </location>
</feature>
<proteinExistence type="predicted"/>
<reference evidence="2" key="1">
    <citation type="submission" date="2019-08" db="EMBL/GenBank/DDBJ databases">
        <authorList>
            <person name="Kucharzyk K."/>
            <person name="Murdoch R.W."/>
            <person name="Higgins S."/>
            <person name="Loffler F."/>
        </authorList>
    </citation>
    <scope>NUCLEOTIDE SEQUENCE</scope>
</reference>
<sequence>MPFFLQRDEAEKGFLETPVSFRTVFYAADAVPQHLTKLKAGIGKALVCRAGVEGKGGFMILLHTLAMVIQTAEGILRIFVLLVCRQSKPVRRL</sequence>